<reference evidence="3" key="1">
    <citation type="submission" date="2016-06" db="EMBL/GenBank/DDBJ databases">
        <authorList>
            <person name="Sutton G."/>
            <person name="Brinkac L."/>
            <person name="Sanka R."/>
            <person name="Adams M."/>
            <person name="Lau E."/>
            <person name="Sam S."/>
            <person name="Sreng N."/>
            <person name="Him V."/>
            <person name="Kerleguer A."/>
            <person name="Cheng S."/>
        </authorList>
    </citation>
    <scope>NUCLEOTIDE SEQUENCE [LARGE SCALE GENOMIC DNA]</scope>
    <source>
        <strain evidence="3">E1876</strain>
    </source>
</reference>
<proteinExistence type="predicted"/>
<name>A0A1A2XMK9_MYCSD</name>
<dbReference type="InterPro" id="IPR038332">
    <property type="entry name" value="PPE_sf"/>
</dbReference>
<dbReference type="InterPro" id="IPR000084">
    <property type="entry name" value="PE-PGRS_N"/>
</dbReference>
<dbReference type="Proteomes" id="UP000093943">
    <property type="component" value="Unassembled WGS sequence"/>
</dbReference>
<dbReference type="Pfam" id="PF00934">
    <property type="entry name" value="PE"/>
    <property type="match status" value="1"/>
</dbReference>
<dbReference type="EMBL" id="LZKG01000137">
    <property type="protein sequence ID" value="OBI26398.1"/>
    <property type="molecule type" value="Genomic_DNA"/>
</dbReference>
<feature type="domain" description="PE" evidence="1">
    <location>
        <begin position="4"/>
        <end position="94"/>
    </location>
</feature>
<dbReference type="AlphaFoldDB" id="A0A1A2XMK9"/>
<comment type="caution">
    <text evidence="2">The sequence shown here is derived from an EMBL/GenBank/DDBJ whole genome shotgun (WGS) entry which is preliminary data.</text>
</comment>
<dbReference type="Gene3D" id="1.10.287.850">
    <property type="entry name" value="HP0062-like domain"/>
    <property type="match status" value="1"/>
</dbReference>
<protein>
    <submittedName>
        <fullName evidence="2">PE family protein</fullName>
    </submittedName>
</protein>
<evidence type="ECO:0000313" key="2">
    <source>
        <dbReference type="EMBL" id="OBI26398.1"/>
    </source>
</evidence>
<dbReference type="OrthoDB" id="4752972at2"/>
<gene>
    <name evidence="2" type="ORF">A5710_07100</name>
</gene>
<dbReference type="SUPFAM" id="SSF140459">
    <property type="entry name" value="PE/PPE dimer-like"/>
    <property type="match status" value="1"/>
</dbReference>
<evidence type="ECO:0000259" key="1">
    <source>
        <dbReference type="Pfam" id="PF00934"/>
    </source>
</evidence>
<dbReference type="RefSeq" id="WP_064920478.1">
    <property type="nucleotide sequence ID" value="NZ_LZJK01000034.1"/>
</dbReference>
<sequence>MSFVSALPEELTATAADLRGIGAAVAAQSAAVAAPTTGLVPAAADEVSALTAAQFAIHAQMYQAISKRAAEVYERFVDTLQMSAHSYAATDAANVISVY</sequence>
<accession>A0A1A2XMK9</accession>
<evidence type="ECO:0000313" key="3">
    <source>
        <dbReference type="Proteomes" id="UP000093943"/>
    </source>
</evidence>
<organism evidence="2 3">
    <name type="scientific">Mycolicibacter sinensis (strain JDM601)</name>
    <name type="common">Mycobacterium sinense</name>
    <dbReference type="NCBI Taxonomy" id="875328"/>
    <lineage>
        <taxon>Bacteria</taxon>
        <taxon>Bacillati</taxon>
        <taxon>Actinomycetota</taxon>
        <taxon>Actinomycetes</taxon>
        <taxon>Mycobacteriales</taxon>
        <taxon>Mycobacteriaceae</taxon>
        <taxon>Mycolicibacter</taxon>
    </lineage>
</organism>